<dbReference type="HOGENOM" id="CLU_013481_0_1_1"/>
<comment type="similarity">
    <text evidence="1">Belongs to the methyltransferase superfamily. LaeA methyltransferase family.</text>
</comment>
<feature type="region of interest" description="Disordered" evidence="2">
    <location>
        <begin position="1"/>
        <end position="230"/>
    </location>
</feature>
<reference evidence="5" key="1">
    <citation type="journal article" date="2014" name="Genome Announc.">
        <title>Genome sequence and annotation of Acremonium chrysogenum, producer of the beta-lactam antibiotic cephalosporin C.</title>
        <authorList>
            <person name="Terfehr D."/>
            <person name="Dahlmann T.A."/>
            <person name="Specht T."/>
            <person name="Zadra I."/>
            <person name="Kuernsteiner H."/>
            <person name="Kueck U."/>
        </authorList>
    </citation>
    <scope>NUCLEOTIDE SEQUENCE [LARGE SCALE GENOMIC DNA]</scope>
    <source>
        <strain evidence="5">ATCC 11550 / CBS 779.69 / DSM 880 / IAM 14645 / JCM 23072 / IMI 49137</strain>
    </source>
</reference>
<dbReference type="EMBL" id="JPKY01000222">
    <property type="protein sequence ID" value="KFH40372.1"/>
    <property type="molecule type" value="Genomic_DNA"/>
</dbReference>
<accession>A0A086STE0</accession>
<evidence type="ECO:0000256" key="2">
    <source>
        <dbReference type="SAM" id="MobiDB-lite"/>
    </source>
</evidence>
<dbReference type="InterPro" id="IPR029063">
    <property type="entry name" value="SAM-dependent_MTases_sf"/>
</dbReference>
<feature type="domain" description="Methyltransferase" evidence="3">
    <location>
        <begin position="296"/>
        <end position="403"/>
    </location>
</feature>
<dbReference type="PANTHER" id="PTHR43591">
    <property type="entry name" value="METHYLTRANSFERASE"/>
    <property type="match status" value="1"/>
</dbReference>
<dbReference type="CDD" id="cd02440">
    <property type="entry name" value="AdoMet_MTases"/>
    <property type="match status" value="1"/>
</dbReference>
<evidence type="ECO:0000313" key="5">
    <source>
        <dbReference type="Proteomes" id="UP000029964"/>
    </source>
</evidence>
<dbReference type="Gene3D" id="3.40.50.150">
    <property type="entry name" value="Vaccinia Virus protein VP39"/>
    <property type="match status" value="1"/>
</dbReference>
<evidence type="ECO:0000313" key="4">
    <source>
        <dbReference type="EMBL" id="KFH40372.1"/>
    </source>
</evidence>
<evidence type="ECO:0000256" key="1">
    <source>
        <dbReference type="ARBA" id="ARBA00038158"/>
    </source>
</evidence>
<comment type="caution">
    <text evidence="4">The sequence shown here is derived from an EMBL/GenBank/DDBJ whole genome shotgun (WGS) entry which is preliminary data.</text>
</comment>
<dbReference type="OrthoDB" id="2013972at2759"/>
<feature type="compositionally biased region" description="Low complexity" evidence="2">
    <location>
        <begin position="79"/>
        <end position="135"/>
    </location>
</feature>
<name>A0A086STE0_HAPC1</name>
<feature type="compositionally biased region" description="Basic residues" evidence="2">
    <location>
        <begin position="20"/>
        <end position="29"/>
    </location>
</feature>
<feature type="compositionally biased region" description="Low complexity" evidence="2">
    <location>
        <begin position="30"/>
        <end position="71"/>
    </location>
</feature>
<proteinExistence type="inferred from homology"/>
<feature type="compositionally biased region" description="Low complexity" evidence="2">
    <location>
        <begin position="174"/>
        <end position="222"/>
    </location>
</feature>
<gene>
    <name evidence="4" type="ORF">ACRE_089650</name>
</gene>
<dbReference type="AlphaFoldDB" id="A0A086STE0"/>
<protein>
    <recommendedName>
        <fullName evidence="3">Methyltransferase domain-containing protein</fullName>
    </recommendedName>
</protein>
<dbReference type="SUPFAM" id="SSF53335">
    <property type="entry name" value="S-adenosyl-L-methionine-dependent methyltransferases"/>
    <property type="match status" value="1"/>
</dbReference>
<dbReference type="Proteomes" id="UP000029964">
    <property type="component" value="Unassembled WGS sequence"/>
</dbReference>
<dbReference type="InterPro" id="IPR041698">
    <property type="entry name" value="Methyltransf_25"/>
</dbReference>
<evidence type="ECO:0000259" key="3">
    <source>
        <dbReference type="Pfam" id="PF13649"/>
    </source>
</evidence>
<organism evidence="4 5">
    <name type="scientific">Hapsidospora chrysogenum (strain ATCC 11550 / CBS 779.69 / DSM 880 / IAM 14645 / JCM 23072 / IMI 49137)</name>
    <name type="common">Acremonium chrysogenum</name>
    <dbReference type="NCBI Taxonomy" id="857340"/>
    <lineage>
        <taxon>Eukaryota</taxon>
        <taxon>Fungi</taxon>
        <taxon>Dikarya</taxon>
        <taxon>Ascomycota</taxon>
        <taxon>Pezizomycotina</taxon>
        <taxon>Sordariomycetes</taxon>
        <taxon>Hypocreomycetidae</taxon>
        <taxon>Hypocreales</taxon>
        <taxon>Bionectriaceae</taxon>
        <taxon>Hapsidospora</taxon>
    </lineage>
</organism>
<sequence length="619" mass="66289">MSEYSYMGYGGLTPLPVYNRHPRNRKAKAATKTTTTSSSSSSSSPPATAAAAAAAATSDSTTTTTTTTTARPADDDDAPASVTVSAAADDCQQQQQQQQHQQRPPSSRRSILRTGSRSSSGSGSNNTLPSSSSTASRDHNASSLPPRTNSIAGAAPSSAYVDSGDCDSSTDPRASTSTTGSTSLAASSSSAPAGNSSFSRAESVSSTSVATTLSTPRTVTSTDPSASGGEVTCNLASKPFTQHNGRTYLNDPTLPYPLPVDLAELHRQSLWTLLLIQVHGAPVVCPQLMAKPPKRVLEIGCGTGFWSMMCHRYFKSRGHGGIQFVGIDIAPVASGSANTPSDAVKPDMDMDWTFVQHDMRVRPWPFADGEFDMVIHKDMTLAVPLAEHMEFTEENLRVLKPGGILEVWETDHSIRMLRPHVPNPSATGTQAEEQEAASSLGAYLININTPLSAPLNPFLVEYNTWLTKALEARDLMPNPCAVVNAYLVQESESLTSIGTHRVAIPLSEVRWEREGVGGVVTKDGKSYVEMKGKGEALRPPHHKVEKKTLTAGQAALRRTALLTLVEEIQALEPMLREVSGKSQDEWDVWMGKMMTDLMSESGTSWGECLESGAWYARKI</sequence>
<dbReference type="STRING" id="857340.A0A086STE0"/>
<feature type="compositionally biased region" description="Polar residues" evidence="2">
    <location>
        <begin position="141"/>
        <end position="151"/>
    </location>
</feature>
<keyword evidence="5" id="KW-1185">Reference proteome</keyword>
<dbReference type="Pfam" id="PF13649">
    <property type="entry name" value="Methyltransf_25"/>
    <property type="match status" value="1"/>
</dbReference>